<name>A0A5J4WXC3_9EUKA</name>
<feature type="compositionally biased region" description="Basic and acidic residues" evidence="1">
    <location>
        <begin position="484"/>
        <end position="507"/>
    </location>
</feature>
<feature type="compositionally biased region" description="Acidic residues" evidence="1">
    <location>
        <begin position="462"/>
        <end position="483"/>
    </location>
</feature>
<evidence type="ECO:0000313" key="3">
    <source>
        <dbReference type="Proteomes" id="UP000324800"/>
    </source>
</evidence>
<feature type="region of interest" description="Disordered" evidence="1">
    <location>
        <begin position="323"/>
        <end position="404"/>
    </location>
</feature>
<reference evidence="2 3" key="1">
    <citation type="submission" date="2019-03" db="EMBL/GenBank/DDBJ databases">
        <title>Single cell metagenomics reveals metabolic interactions within the superorganism composed of flagellate Streblomastix strix and complex community of Bacteroidetes bacteria on its surface.</title>
        <authorList>
            <person name="Treitli S.C."/>
            <person name="Kolisko M."/>
            <person name="Husnik F."/>
            <person name="Keeling P."/>
            <person name="Hampl V."/>
        </authorList>
    </citation>
    <scope>NUCLEOTIDE SEQUENCE [LARGE SCALE GENOMIC DNA]</scope>
    <source>
        <strain evidence="2">ST1C</strain>
    </source>
</reference>
<feature type="compositionally biased region" description="Basic and acidic residues" evidence="1">
    <location>
        <begin position="337"/>
        <end position="358"/>
    </location>
</feature>
<sequence>MASGSQGRKSKGRWETSPNLPYVKFMINNDMMAEITGPAIDFFYQNLRQDSSTFQQKFVQHYLEFHLRLVYTQGGIKIFTPNGQHAPTRLLYNTSLVAQEDFTDRYMLMRWNLDCRYWQPFKIISRDDIQKPGTDDSLQDLTEVPAKFVLQEMHSLFRPYDLDQIVFTPECRKEFLEFLYNQILSKKQDDRISTVLIEYNKEKQLGIKPPQLPNSDIIDNVISELVKKKSDRLPQDVPVEFIRYFYAHIIHTTIRRVSSNPCDAVPAALITNTVLGTYEELEELERVENADPNDAVIQEKKKSMNTFKWNNLRKIREQIQIAKQHGVQAKIQRMKKREKEKDQKDKSKDREKQNKQDNQDGNSGIEEKKSNNDQQQKEEEQTISGQKSKEEFHIEDKKDAETTKRHEQEIAKYYLKTISVRMGIFVPLCVKSLDSTLPDVALALAPTKHAARALGLIRNIGNEEDEDEDQFEDDNKEEEEEDHLNEQNNKEKIKLDESEDKQNKTITDEQQQQLIEISDQKDSEQSSQQQTEQQQSSQQQTEQQQSSQQQTEQQQSQMVSSNSQPSLSSSSTTQEDQSLLWGQHKILLLQQLLLNTHHALTVHLMLL</sequence>
<dbReference type="OrthoDB" id="10693206at2759"/>
<gene>
    <name evidence="2" type="ORF">EZS28_004748</name>
</gene>
<organism evidence="2 3">
    <name type="scientific">Streblomastix strix</name>
    <dbReference type="NCBI Taxonomy" id="222440"/>
    <lineage>
        <taxon>Eukaryota</taxon>
        <taxon>Metamonada</taxon>
        <taxon>Preaxostyla</taxon>
        <taxon>Oxymonadida</taxon>
        <taxon>Streblomastigidae</taxon>
        <taxon>Streblomastix</taxon>
    </lineage>
</organism>
<feature type="compositionally biased region" description="Basic and acidic residues" evidence="1">
    <location>
        <begin position="365"/>
        <end position="380"/>
    </location>
</feature>
<evidence type="ECO:0000313" key="2">
    <source>
        <dbReference type="EMBL" id="KAA6399728.1"/>
    </source>
</evidence>
<accession>A0A5J4WXC3</accession>
<proteinExistence type="predicted"/>
<feature type="compositionally biased region" description="Low complexity" evidence="1">
    <location>
        <begin position="525"/>
        <end position="576"/>
    </location>
</feature>
<dbReference type="AlphaFoldDB" id="A0A5J4WXC3"/>
<feature type="region of interest" description="Disordered" evidence="1">
    <location>
        <begin position="461"/>
        <end position="576"/>
    </location>
</feature>
<feature type="compositionally biased region" description="Basic and acidic residues" evidence="1">
    <location>
        <begin position="387"/>
        <end position="404"/>
    </location>
</feature>
<evidence type="ECO:0000256" key="1">
    <source>
        <dbReference type="SAM" id="MobiDB-lite"/>
    </source>
</evidence>
<comment type="caution">
    <text evidence="2">The sequence shown here is derived from an EMBL/GenBank/DDBJ whole genome shotgun (WGS) entry which is preliminary data.</text>
</comment>
<protein>
    <submittedName>
        <fullName evidence="2">Uncharacterized protein</fullName>
    </submittedName>
</protein>
<dbReference type="EMBL" id="SNRW01000694">
    <property type="protein sequence ID" value="KAA6399728.1"/>
    <property type="molecule type" value="Genomic_DNA"/>
</dbReference>
<dbReference type="Proteomes" id="UP000324800">
    <property type="component" value="Unassembled WGS sequence"/>
</dbReference>